<keyword evidence="7" id="KW-0413">Isomerase</keyword>
<organism evidence="8 9">
    <name type="scientific">Prevotella melaninogenica DNF00666</name>
    <dbReference type="NCBI Taxonomy" id="1401073"/>
    <lineage>
        <taxon>Bacteria</taxon>
        <taxon>Pseudomonadati</taxon>
        <taxon>Bacteroidota</taxon>
        <taxon>Bacteroidia</taxon>
        <taxon>Bacteroidales</taxon>
        <taxon>Prevotellaceae</taxon>
        <taxon>Prevotella</taxon>
    </lineage>
</organism>
<dbReference type="GO" id="GO:0005829">
    <property type="term" value="C:cytosol"/>
    <property type="evidence" value="ECO:0007669"/>
    <property type="project" value="TreeGrafter"/>
</dbReference>
<evidence type="ECO:0000256" key="6">
    <source>
        <dbReference type="PIRSR" id="PIRSR600888-3"/>
    </source>
</evidence>
<dbReference type="Gene3D" id="2.60.120.10">
    <property type="entry name" value="Jelly Rolls"/>
    <property type="match status" value="1"/>
</dbReference>
<dbReference type="PANTHER" id="PTHR21047">
    <property type="entry name" value="DTDP-6-DEOXY-D-GLUCOSE-3,5 EPIMERASE"/>
    <property type="match status" value="1"/>
</dbReference>
<dbReference type="AlphaFoldDB" id="A0A096BX90"/>
<dbReference type="Proteomes" id="UP000029578">
    <property type="component" value="Unassembled WGS sequence"/>
</dbReference>
<protein>
    <recommendedName>
        <fullName evidence="4 7">dTDP-4-dehydrorhamnose 3,5-epimerase</fullName>
        <ecNumber evidence="3 7">5.1.3.13</ecNumber>
    </recommendedName>
    <alternativeName>
        <fullName evidence="7">Thymidine diphospho-4-keto-rhamnose 3,5-epimerase</fullName>
    </alternativeName>
</protein>
<evidence type="ECO:0000256" key="4">
    <source>
        <dbReference type="ARBA" id="ARBA00019595"/>
    </source>
</evidence>
<proteinExistence type="inferred from homology"/>
<evidence type="ECO:0000313" key="9">
    <source>
        <dbReference type="Proteomes" id="UP000029578"/>
    </source>
</evidence>
<evidence type="ECO:0000256" key="3">
    <source>
        <dbReference type="ARBA" id="ARBA00012098"/>
    </source>
</evidence>
<dbReference type="NCBIfam" id="TIGR01221">
    <property type="entry name" value="rmlC"/>
    <property type="match status" value="1"/>
</dbReference>
<evidence type="ECO:0000256" key="5">
    <source>
        <dbReference type="PIRSR" id="PIRSR600888-1"/>
    </source>
</evidence>
<name>A0A096BX90_9BACT</name>
<dbReference type="InterPro" id="IPR014710">
    <property type="entry name" value="RmlC-like_jellyroll"/>
</dbReference>
<feature type="site" description="Participates in a stacking interaction with the thymidine ring of dTDP-4-oxo-6-deoxyglucose" evidence="6">
    <location>
        <position position="138"/>
    </location>
</feature>
<dbReference type="GO" id="GO:0019305">
    <property type="term" value="P:dTDP-rhamnose biosynthetic process"/>
    <property type="evidence" value="ECO:0007669"/>
    <property type="project" value="UniProtKB-UniRule"/>
</dbReference>
<dbReference type="RefSeq" id="WP_036865148.1">
    <property type="nucleotide sequence ID" value="NZ_JRNS01000377.1"/>
</dbReference>
<accession>A0A096BX90</accession>
<dbReference type="Pfam" id="PF00908">
    <property type="entry name" value="dTDP_sugar_isom"/>
    <property type="match status" value="1"/>
</dbReference>
<dbReference type="InterPro" id="IPR011051">
    <property type="entry name" value="RmlC_Cupin_sf"/>
</dbReference>
<feature type="active site" description="Proton donor" evidence="5">
    <location>
        <position position="132"/>
    </location>
</feature>
<evidence type="ECO:0000256" key="2">
    <source>
        <dbReference type="ARBA" id="ARBA00001997"/>
    </source>
</evidence>
<comment type="catalytic activity">
    <reaction evidence="1 7">
        <text>dTDP-4-dehydro-6-deoxy-alpha-D-glucose = dTDP-4-dehydro-beta-L-rhamnose</text>
        <dbReference type="Rhea" id="RHEA:16969"/>
        <dbReference type="ChEBI" id="CHEBI:57649"/>
        <dbReference type="ChEBI" id="CHEBI:62830"/>
        <dbReference type="EC" id="5.1.3.13"/>
    </reaction>
</comment>
<gene>
    <name evidence="8" type="ORF">HMPREF0661_07355</name>
</gene>
<comment type="pathway">
    <text evidence="7">Carbohydrate biosynthesis; dTDP-L-rhamnose biosynthesis.</text>
</comment>
<dbReference type="PANTHER" id="PTHR21047:SF2">
    <property type="entry name" value="THYMIDINE DIPHOSPHO-4-KETO-RHAMNOSE 3,5-EPIMERASE"/>
    <property type="match status" value="1"/>
</dbReference>
<feature type="active site" description="Proton acceptor" evidence="5">
    <location>
        <position position="62"/>
    </location>
</feature>
<dbReference type="GO" id="GO:0000271">
    <property type="term" value="P:polysaccharide biosynthetic process"/>
    <property type="evidence" value="ECO:0007669"/>
    <property type="project" value="TreeGrafter"/>
</dbReference>
<evidence type="ECO:0000256" key="1">
    <source>
        <dbReference type="ARBA" id="ARBA00001298"/>
    </source>
</evidence>
<dbReference type="EC" id="5.1.3.13" evidence="3 7"/>
<comment type="caution">
    <text evidence="8">The sequence shown here is derived from an EMBL/GenBank/DDBJ whole genome shotgun (WGS) entry which is preliminary data.</text>
</comment>
<sequence length="184" mass="21084">MEFIKTEIDGVWIIEPKVFNDDRGYFLESFKQAEFDKNVGYHVDFIQDNESKSSYGVLRGLHYQEGDTAQAKLVRVIKGKVVDVAVDLRKSSPTFGKYVMIELSDKNKRQFFVPRGFAHGFLVLSDEAIFTYKVDNVYSPQTEASLRWNDETIGVKWPIDAKDVILSDKDLNKGLSLKDAKVFE</sequence>
<comment type="subunit">
    <text evidence="7">Homodimer.</text>
</comment>
<dbReference type="GO" id="GO:0008830">
    <property type="term" value="F:dTDP-4-dehydrorhamnose 3,5-epimerase activity"/>
    <property type="evidence" value="ECO:0007669"/>
    <property type="project" value="UniProtKB-UniRule"/>
</dbReference>
<dbReference type="EMBL" id="JRNS01000377">
    <property type="protein sequence ID" value="KGF47332.1"/>
    <property type="molecule type" value="Genomic_DNA"/>
</dbReference>
<dbReference type="UniPathway" id="UPA00124"/>
<reference evidence="8 9" key="1">
    <citation type="submission" date="2014-07" db="EMBL/GenBank/DDBJ databases">
        <authorList>
            <person name="McCorrison J."/>
            <person name="Sanka R."/>
            <person name="Torralba M."/>
            <person name="Gillis M."/>
            <person name="Haft D.H."/>
            <person name="Methe B."/>
            <person name="Sutton G."/>
            <person name="Nelson K.E."/>
        </authorList>
    </citation>
    <scope>NUCLEOTIDE SEQUENCE [LARGE SCALE GENOMIC DNA]</scope>
    <source>
        <strain evidence="8 9">DNF00666</strain>
    </source>
</reference>
<dbReference type="InterPro" id="IPR000888">
    <property type="entry name" value="RmlC-like"/>
</dbReference>
<comment type="function">
    <text evidence="2 7">Catalyzes the epimerization of the C3' and C5'positions of dTDP-6-deoxy-D-xylo-4-hexulose, forming dTDP-6-deoxy-L-lyxo-4-hexulose.</text>
</comment>
<evidence type="ECO:0000313" key="8">
    <source>
        <dbReference type="EMBL" id="KGF47332.1"/>
    </source>
</evidence>
<evidence type="ECO:0000256" key="7">
    <source>
        <dbReference type="RuleBase" id="RU364069"/>
    </source>
</evidence>
<comment type="similarity">
    <text evidence="7">Belongs to the dTDP-4-dehydrorhamnose 3,5-epimerase family.</text>
</comment>
<dbReference type="CDD" id="cd00438">
    <property type="entry name" value="cupin_RmlC"/>
    <property type="match status" value="1"/>
</dbReference>
<dbReference type="SUPFAM" id="SSF51182">
    <property type="entry name" value="RmlC-like cupins"/>
    <property type="match status" value="1"/>
</dbReference>